<keyword evidence="2" id="KW-1185">Reference proteome</keyword>
<gene>
    <name evidence="1" type="ORF">WMSIL1_LOCUS3270</name>
</gene>
<name>A0A564Y628_HYMDI</name>
<evidence type="ECO:0000313" key="1">
    <source>
        <dbReference type="EMBL" id="VUZ42701.1"/>
    </source>
</evidence>
<dbReference type="EMBL" id="CABIJS010000090">
    <property type="protein sequence ID" value="VUZ42701.1"/>
    <property type="molecule type" value="Genomic_DNA"/>
</dbReference>
<proteinExistence type="predicted"/>
<evidence type="ECO:0000313" key="2">
    <source>
        <dbReference type="Proteomes" id="UP000321570"/>
    </source>
</evidence>
<accession>A0A564Y628</accession>
<protein>
    <submittedName>
        <fullName evidence="1">Uncharacterized protein</fullName>
    </submittedName>
</protein>
<dbReference type="AlphaFoldDB" id="A0A564Y628"/>
<dbReference type="Proteomes" id="UP000321570">
    <property type="component" value="Unassembled WGS sequence"/>
</dbReference>
<reference evidence="1 2" key="1">
    <citation type="submission" date="2019-07" db="EMBL/GenBank/DDBJ databases">
        <authorList>
            <person name="Jastrzebski P J."/>
            <person name="Paukszto L."/>
            <person name="Jastrzebski P J."/>
        </authorList>
    </citation>
    <scope>NUCLEOTIDE SEQUENCE [LARGE SCALE GENOMIC DNA]</scope>
    <source>
        <strain evidence="1 2">WMS-il1</strain>
    </source>
</reference>
<sequence>MTFLKSLFTTHFKEPNATPIHLHLLTDKATQIILDGIIRSWRIDKLNTTFYAAEPIQSKITWMLSLHSATNVATMKMYLPEILNSTVPKAGFN</sequence>
<organism evidence="1 2">
    <name type="scientific">Hymenolepis diminuta</name>
    <name type="common">Rat tapeworm</name>
    <dbReference type="NCBI Taxonomy" id="6216"/>
    <lineage>
        <taxon>Eukaryota</taxon>
        <taxon>Metazoa</taxon>
        <taxon>Spiralia</taxon>
        <taxon>Lophotrochozoa</taxon>
        <taxon>Platyhelminthes</taxon>
        <taxon>Cestoda</taxon>
        <taxon>Eucestoda</taxon>
        <taxon>Cyclophyllidea</taxon>
        <taxon>Hymenolepididae</taxon>
        <taxon>Hymenolepis</taxon>
    </lineage>
</organism>